<keyword evidence="2" id="KW-1185">Reference proteome</keyword>
<protein>
    <submittedName>
        <fullName evidence="1">Uncharacterized protein</fullName>
    </submittedName>
</protein>
<sequence>MGLAAVTGIVLALVIGFAAVLVGLAYSFSRGSDEAPTTITPSK</sequence>
<dbReference type="EMBL" id="AP028907">
    <property type="protein sequence ID" value="BES80664.1"/>
    <property type="molecule type" value="Genomic_DNA"/>
</dbReference>
<reference evidence="1 2" key="1">
    <citation type="submission" date="2023-09" db="EMBL/GenBank/DDBJ databases">
        <title>Pyrofollis japonicus gen. nov. sp. nov., a novel member of the family Pyrodictiaceae isolated from the Iheya North hydrothermal field.</title>
        <authorList>
            <person name="Miyazaki U."/>
            <person name="Sanari M."/>
            <person name="Tame A."/>
            <person name="Kitajima M."/>
            <person name="Okamoto A."/>
            <person name="Sawayama S."/>
            <person name="Miyazaki J."/>
            <person name="Takai K."/>
            <person name="Nakagawa S."/>
        </authorList>
    </citation>
    <scope>NUCLEOTIDE SEQUENCE [LARGE SCALE GENOMIC DNA]</scope>
    <source>
        <strain evidence="1 2">AV2</strain>
    </source>
</reference>
<proteinExistence type="predicted"/>
<accession>A0ABN6ZK94</accession>
<gene>
    <name evidence="1" type="ORF">PABY_02310</name>
</gene>
<evidence type="ECO:0000313" key="2">
    <source>
        <dbReference type="Proteomes" id="UP001341135"/>
    </source>
</evidence>
<name>A0ABN6ZK94_9CREN</name>
<evidence type="ECO:0000313" key="1">
    <source>
        <dbReference type="EMBL" id="BES80664.1"/>
    </source>
</evidence>
<dbReference type="Proteomes" id="UP001341135">
    <property type="component" value="Chromosome"/>
</dbReference>
<organism evidence="1 2">
    <name type="scientific">Pyrodictium abyssi</name>
    <dbReference type="NCBI Taxonomy" id="54256"/>
    <lineage>
        <taxon>Archaea</taxon>
        <taxon>Thermoproteota</taxon>
        <taxon>Thermoprotei</taxon>
        <taxon>Desulfurococcales</taxon>
        <taxon>Pyrodictiaceae</taxon>
        <taxon>Pyrodictium</taxon>
    </lineage>
</organism>